<comment type="subcellular location">
    <subcellularLocation>
        <location evidence="1">Membrane</location>
        <topology evidence="1">Multi-pass membrane protein</topology>
    </subcellularLocation>
</comment>
<dbReference type="NCBIfam" id="TIGR00813">
    <property type="entry name" value="sss"/>
    <property type="match status" value="1"/>
</dbReference>
<feature type="transmembrane region" description="Helical" evidence="7">
    <location>
        <begin position="77"/>
        <end position="100"/>
    </location>
</feature>
<dbReference type="GO" id="GO:0005412">
    <property type="term" value="F:D-glucose:sodium symporter activity"/>
    <property type="evidence" value="ECO:0007669"/>
    <property type="project" value="TreeGrafter"/>
</dbReference>
<feature type="transmembrane region" description="Helical" evidence="7">
    <location>
        <begin position="362"/>
        <end position="381"/>
    </location>
</feature>
<feature type="transmembrane region" description="Helical" evidence="7">
    <location>
        <begin position="506"/>
        <end position="524"/>
    </location>
</feature>
<dbReference type="Pfam" id="PF00474">
    <property type="entry name" value="SSF"/>
    <property type="match status" value="1"/>
</dbReference>
<evidence type="ECO:0000256" key="4">
    <source>
        <dbReference type="ARBA" id="ARBA00022989"/>
    </source>
</evidence>
<gene>
    <name evidence="8" type="primary">sglT_3</name>
    <name evidence="8" type="ORF">BcellWH2_03033</name>
</gene>
<dbReference type="Gene3D" id="1.20.1730.10">
    <property type="entry name" value="Sodium/glucose cotransporter"/>
    <property type="match status" value="1"/>
</dbReference>
<keyword evidence="3 7" id="KW-0812">Transmembrane</keyword>
<dbReference type="Proteomes" id="UP000061809">
    <property type="component" value="Chromosome"/>
</dbReference>
<feature type="transmembrane region" description="Helical" evidence="7">
    <location>
        <begin position="46"/>
        <end position="65"/>
    </location>
</feature>
<evidence type="ECO:0000256" key="7">
    <source>
        <dbReference type="SAM" id="Phobius"/>
    </source>
</evidence>
<proteinExistence type="inferred from homology"/>
<dbReference type="PANTHER" id="PTHR11819">
    <property type="entry name" value="SOLUTE CARRIER FAMILY 5"/>
    <property type="match status" value="1"/>
</dbReference>
<feature type="transmembrane region" description="Helical" evidence="7">
    <location>
        <begin position="452"/>
        <end position="472"/>
    </location>
</feature>
<evidence type="ECO:0000313" key="9">
    <source>
        <dbReference type="Proteomes" id="UP000061809"/>
    </source>
</evidence>
<evidence type="ECO:0000313" key="8">
    <source>
        <dbReference type="EMBL" id="ALJ60271.1"/>
    </source>
</evidence>
<dbReference type="InterPro" id="IPR038377">
    <property type="entry name" value="Na/Glc_symporter_sf"/>
</dbReference>
<dbReference type="PANTHER" id="PTHR11819:SF195">
    <property type="entry name" value="SODIUM_GLUCOSE COTRANSPORTER 4"/>
    <property type="match status" value="1"/>
</dbReference>
<dbReference type="AlphaFoldDB" id="A0A0P0GD98"/>
<evidence type="ECO:0000256" key="3">
    <source>
        <dbReference type="ARBA" id="ARBA00022692"/>
    </source>
</evidence>
<comment type="similarity">
    <text evidence="2 6">Belongs to the sodium:solute symporter (SSF) (TC 2.A.21) family.</text>
</comment>
<feature type="transmembrane region" description="Helical" evidence="7">
    <location>
        <begin position="393"/>
        <end position="414"/>
    </location>
</feature>
<dbReference type="KEGG" id="bcel:BcellWH2_03033"/>
<feature type="transmembrane region" description="Helical" evidence="7">
    <location>
        <begin position="270"/>
        <end position="296"/>
    </location>
</feature>
<name>A0A0P0GD98_9BACE</name>
<dbReference type="EMBL" id="CP012801">
    <property type="protein sequence ID" value="ALJ60271.1"/>
    <property type="molecule type" value="Genomic_DNA"/>
</dbReference>
<dbReference type="InterPro" id="IPR001734">
    <property type="entry name" value="Na/solute_symporter"/>
</dbReference>
<evidence type="ECO:0000256" key="6">
    <source>
        <dbReference type="RuleBase" id="RU362091"/>
    </source>
</evidence>
<evidence type="ECO:0000256" key="1">
    <source>
        <dbReference type="ARBA" id="ARBA00004141"/>
    </source>
</evidence>
<evidence type="ECO:0000256" key="2">
    <source>
        <dbReference type="ARBA" id="ARBA00006434"/>
    </source>
</evidence>
<feature type="transmembrane region" description="Helical" evidence="7">
    <location>
        <begin position="421"/>
        <end position="440"/>
    </location>
</feature>
<dbReference type="PATRIC" id="fig|246787.4.peg.3140"/>
<protein>
    <submittedName>
        <fullName evidence="8">Sodium/glucose cotransporter</fullName>
    </submittedName>
</protein>
<feature type="transmembrane region" description="Helical" evidence="7">
    <location>
        <begin position="121"/>
        <end position="150"/>
    </location>
</feature>
<dbReference type="RefSeq" id="WP_029426470.1">
    <property type="nucleotide sequence ID" value="NZ_CP012801.1"/>
</dbReference>
<feature type="transmembrane region" description="Helical" evidence="7">
    <location>
        <begin position="156"/>
        <end position="172"/>
    </location>
</feature>
<accession>A0A0P0GD98</accession>
<keyword evidence="5 7" id="KW-0472">Membrane</keyword>
<dbReference type="PROSITE" id="PS50283">
    <property type="entry name" value="NA_SOLUT_SYMP_3"/>
    <property type="match status" value="1"/>
</dbReference>
<dbReference type="CDD" id="cd10329">
    <property type="entry name" value="SLC5sbd_SGLT1-like"/>
    <property type="match status" value="1"/>
</dbReference>
<evidence type="ECO:0000256" key="5">
    <source>
        <dbReference type="ARBA" id="ARBA00023136"/>
    </source>
</evidence>
<dbReference type="GO" id="GO:0005886">
    <property type="term" value="C:plasma membrane"/>
    <property type="evidence" value="ECO:0007669"/>
    <property type="project" value="TreeGrafter"/>
</dbReference>
<feature type="transmembrane region" description="Helical" evidence="7">
    <location>
        <begin position="184"/>
        <end position="202"/>
    </location>
</feature>
<feature type="transmembrane region" description="Helical" evidence="7">
    <location>
        <begin position="316"/>
        <end position="341"/>
    </location>
</feature>
<feature type="transmembrane region" description="Helical" evidence="7">
    <location>
        <begin position="230"/>
        <end position="249"/>
    </location>
</feature>
<reference evidence="8 9" key="1">
    <citation type="journal article" date="2015" name="Science">
        <title>Genetic determinants of in vivo fitness and diet responsiveness in multiple human gut Bacteroides.</title>
        <authorList>
            <person name="Wu M."/>
            <person name="McNulty N.P."/>
            <person name="Rodionov D.A."/>
            <person name="Khoroshkin M.S."/>
            <person name="Griffin N.W."/>
            <person name="Cheng J."/>
            <person name="Latreille P."/>
            <person name="Kerstetter R.A."/>
            <person name="Terrapon N."/>
            <person name="Henrissat B."/>
            <person name="Osterman A.L."/>
            <person name="Gordon J.I."/>
        </authorList>
    </citation>
    <scope>NUCLEOTIDE SEQUENCE [LARGE SCALE GENOMIC DNA]</scope>
    <source>
        <strain evidence="8 9">WH2</strain>
    </source>
</reference>
<feature type="transmembrane region" description="Helical" evidence="7">
    <location>
        <begin position="6"/>
        <end position="26"/>
    </location>
</feature>
<sequence>METFSISNLDLVIVLVYLAFIIWWGLKNGKSSDSQSYFLAGRSMPWWVVGLSLFAASISSTTLIGQSGDAYHTGIAVFNYNLTGIVVMVFFAVFLLPLYIKSGIFTIPEFLEKRFDRRSRYYFSAICIIGNIFLDAAGALYAAALIIKLILPDADLQLIIIVFAIIAASYTIPGGLSSAINAELIQAVILILGSILLTFYCFQQGGDYFYQLFASGDISVKLIRPLTDTATPWLGLIVGMPVLGIYFWANNQTLVQRVLSSKSVDEGRKGVLFTGFLTMLTLFIIAIPGVIARHLFPGLEKPDMVYPNMVLQLIPVGLLGIMLAALLSALTSTLSAILNSTSTLFTMDFYAQYNKNASSQKLVIIGKITSCVIIVAAALWAPQIGKFGSLLKYYQEMLSYIAPPVVAAFLLGVFNKRVNGNGAFAGLLSGLAIAVVMLFYKNEIFGDMHFLLIVPFLLAVSGIVIYLVSMCYSKPVAEKLVDTTFSMSELKAEFRANRALVWYKNYHSWAIVLLVLSVLIWIIFS</sequence>
<organism evidence="8 9">
    <name type="scientific">Bacteroides cellulosilyticus</name>
    <dbReference type="NCBI Taxonomy" id="246787"/>
    <lineage>
        <taxon>Bacteria</taxon>
        <taxon>Pseudomonadati</taxon>
        <taxon>Bacteroidota</taxon>
        <taxon>Bacteroidia</taxon>
        <taxon>Bacteroidales</taxon>
        <taxon>Bacteroidaceae</taxon>
        <taxon>Bacteroides</taxon>
    </lineage>
</organism>
<keyword evidence="4 7" id="KW-1133">Transmembrane helix</keyword>